<evidence type="ECO:0000256" key="2">
    <source>
        <dbReference type="ARBA" id="ARBA00022670"/>
    </source>
</evidence>
<dbReference type="NCBIfam" id="TIGR00072">
    <property type="entry name" value="hydrog_prot"/>
    <property type="match status" value="1"/>
</dbReference>
<dbReference type="Pfam" id="PF01750">
    <property type="entry name" value="HycI"/>
    <property type="match status" value="1"/>
</dbReference>
<dbReference type="SUPFAM" id="SSF53163">
    <property type="entry name" value="HybD-like"/>
    <property type="match status" value="1"/>
</dbReference>
<accession>A0A7S7SLU7</accession>
<dbReference type="PANTHER" id="PTHR30302">
    <property type="entry name" value="HYDROGENASE 1 MATURATION PROTEASE"/>
    <property type="match status" value="1"/>
</dbReference>
<dbReference type="RefSeq" id="WP_194450082.1">
    <property type="nucleotide sequence ID" value="NZ_CP063849.1"/>
</dbReference>
<dbReference type="Gene3D" id="3.40.50.1450">
    <property type="entry name" value="HybD-like"/>
    <property type="match status" value="1"/>
</dbReference>
<evidence type="ECO:0000313" key="6">
    <source>
        <dbReference type="Proteomes" id="UP000593892"/>
    </source>
</evidence>
<evidence type="ECO:0000313" key="5">
    <source>
        <dbReference type="EMBL" id="QOY88420.1"/>
    </source>
</evidence>
<dbReference type="AlphaFoldDB" id="A0A7S7SLU7"/>
<dbReference type="Proteomes" id="UP000593892">
    <property type="component" value="Chromosome"/>
</dbReference>
<keyword evidence="2 5" id="KW-0645">Protease</keyword>
<keyword evidence="4" id="KW-0378">Hydrolase</keyword>
<name>A0A7S7SLU7_PALFE</name>
<keyword evidence="6" id="KW-1185">Reference proteome</keyword>
<protein>
    <submittedName>
        <fullName evidence="5">Hydrogenase maturation protease</fullName>
    </submittedName>
</protein>
<gene>
    <name evidence="5" type="ORF">IRI77_00185</name>
</gene>
<evidence type="ECO:0000256" key="1">
    <source>
        <dbReference type="ARBA" id="ARBA00006814"/>
    </source>
</evidence>
<dbReference type="GO" id="GO:0016485">
    <property type="term" value="P:protein processing"/>
    <property type="evidence" value="ECO:0007669"/>
    <property type="project" value="TreeGrafter"/>
</dbReference>
<proteinExistence type="inferred from homology"/>
<evidence type="ECO:0000256" key="4">
    <source>
        <dbReference type="ARBA" id="ARBA00022801"/>
    </source>
</evidence>
<dbReference type="InterPro" id="IPR023430">
    <property type="entry name" value="Pept_HybD-like_dom_sf"/>
</dbReference>
<dbReference type="KEGG" id="pfer:IRI77_00185"/>
<dbReference type="GO" id="GO:0008047">
    <property type="term" value="F:enzyme activator activity"/>
    <property type="evidence" value="ECO:0007669"/>
    <property type="project" value="InterPro"/>
</dbReference>
<dbReference type="EMBL" id="CP063849">
    <property type="protein sequence ID" value="QOY88420.1"/>
    <property type="molecule type" value="Genomic_DNA"/>
</dbReference>
<dbReference type="PANTHER" id="PTHR30302:SF1">
    <property type="entry name" value="HYDROGENASE 2 MATURATION PROTEASE"/>
    <property type="match status" value="1"/>
</dbReference>
<evidence type="ECO:0000256" key="3">
    <source>
        <dbReference type="ARBA" id="ARBA00022750"/>
    </source>
</evidence>
<organism evidence="5 6">
    <name type="scientific">Paludibaculum fermentans</name>
    <dbReference type="NCBI Taxonomy" id="1473598"/>
    <lineage>
        <taxon>Bacteria</taxon>
        <taxon>Pseudomonadati</taxon>
        <taxon>Acidobacteriota</taxon>
        <taxon>Terriglobia</taxon>
        <taxon>Bryobacterales</taxon>
        <taxon>Bryobacteraceae</taxon>
        <taxon>Paludibaculum</taxon>
    </lineage>
</organism>
<dbReference type="CDD" id="cd00518">
    <property type="entry name" value="H2MP"/>
    <property type="match status" value="1"/>
</dbReference>
<keyword evidence="3" id="KW-0064">Aspartyl protease</keyword>
<comment type="similarity">
    <text evidence="1">Belongs to the peptidase A31 family.</text>
</comment>
<dbReference type="GO" id="GO:0004190">
    <property type="term" value="F:aspartic-type endopeptidase activity"/>
    <property type="evidence" value="ECO:0007669"/>
    <property type="project" value="UniProtKB-KW"/>
</dbReference>
<dbReference type="InterPro" id="IPR000671">
    <property type="entry name" value="Peptidase_A31"/>
</dbReference>
<reference evidence="5 6" key="1">
    <citation type="submission" date="2020-10" db="EMBL/GenBank/DDBJ databases">
        <title>Complete genome sequence of Paludibaculum fermentans P105T, a facultatively anaerobic acidobacterium capable of dissimilatory Fe(III) reduction.</title>
        <authorList>
            <person name="Dedysh S.N."/>
            <person name="Beletsky A.V."/>
            <person name="Kulichevskaya I.S."/>
            <person name="Mardanov A.V."/>
            <person name="Ravin N.V."/>
        </authorList>
    </citation>
    <scope>NUCLEOTIDE SEQUENCE [LARGE SCALE GENOMIC DNA]</scope>
    <source>
        <strain evidence="5 6">P105</strain>
    </source>
</reference>
<sequence>MPGAKAKKYRALLLCCGHMDRGDDAIGPLCASALEDRRIPVRNVQGETSEMLDAWQQAESVIVVDAISSRKTPPGTLIRIDSADAAFQPEAARCSTHGLGLAQAVKLGRVLKCLPEKLILMGLEAESFEWAATLSPPVAAAMPALLDAIEAEWRKLTIAPARARR</sequence>